<protein>
    <submittedName>
        <fullName evidence="4">TerD family protein</fullName>
    </submittedName>
</protein>
<name>A0ABT7S9M8_9CELL</name>
<evidence type="ECO:0000256" key="2">
    <source>
        <dbReference type="SAM" id="MobiDB-lite"/>
    </source>
</evidence>
<keyword evidence="5" id="KW-1185">Reference proteome</keyword>
<dbReference type="Proteomes" id="UP001321453">
    <property type="component" value="Unassembled WGS sequence"/>
</dbReference>
<sequence length="533" mass="57988">MQDQKLRERLYAEDRTREAAEQTAQVERQVETLQSVLAATLDVDDHLDLETLKQPLPHPAFDPLVVGAPPPPPRAEDFAVEAPSTLGRVFAASKHAARAEQLKAEYQAAVSDHRVAAEQHASRIEGARRRYDADAARRAQEHQQQVEEISALQRGLAAGQPEAVTRYLDLVLEAATYPDGFPHSWRLGYTAGSGHLAIEYDLPRADVVPVDKAYRYVKSSDTIAPTARTAAHIRSVYAEVLRQTALRVVHEVLEADRGRVVRTVVLNGYVNDTHPGTGRQVRVCLVAFATSRERFLEVDLARVETVACLAHLEARVSKDPTKLQAVEPIVLAGSLDADYTLDTHADADITPELVVGAVPSGRDVPVEVAPARATEQQDLVAGQNVPLTEPRLQVDLKTSQADLSALLVGADGRVDRDADFVFYNNPRSAEGAVALAGNIATIDIALLPRRCERVVLVVSADDGRDSVADATAVLHQPGAAIDFRFRPDDSARMSALVWGELYLRNGSWRLRAIGQGWADGLAGLARDFGVDVS</sequence>
<dbReference type="InterPro" id="IPR003325">
    <property type="entry name" value="TerD"/>
</dbReference>
<organism evidence="4 5">
    <name type="scientific">Cellulomonas edaphi</name>
    <dbReference type="NCBI Taxonomy" id="3053468"/>
    <lineage>
        <taxon>Bacteria</taxon>
        <taxon>Bacillati</taxon>
        <taxon>Actinomycetota</taxon>
        <taxon>Actinomycetes</taxon>
        <taxon>Micrococcales</taxon>
        <taxon>Cellulomonadaceae</taxon>
        <taxon>Cellulomonas</taxon>
    </lineage>
</organism>
<evidence type="ECO:0000256" key="1">
    <source>
        <dbReference type="ARBA" id="ARBA00008775"/>
    </source>
</evidence>
<dbReference type="CDD" id="cd06974">
    <property type="entry name" value="TerD_like"/>
    <property type="match status" value="1"/>
</dbReference>
<evidence type="ECO:0000313" key="4">
    <source>
        <dbReference type="EMBL" id="MDM7831649.1"/>
    </source>
</evidence>
<proteinExistence type="inferred from homology"/>
<dbReference type="PANTHER" id="PTHR32097">
    <property type="entry name" value="CAMP-BINDING PROTEIN 1-RELATED"/>
    <property type="match status" value="1"/>
</dbReference>
<dbReference type="PANTHER" id="PTHR32097:SF4">
    <property type="entry name" value="GENERAL STRESS PROTEIN 16U"/>
    <property type="match status" value="1"/>
</dbReference>
<dbReference type="Gene3D" id="2.60.60.30">
    <property type="entry name" value="sav2460 like domains"/>
    <property type="match status" value="1"/>
</dbReference>
<comment type="similarity">
    <text evidence="1">Belongs to the CAPAB/TerDEXZ family.</text>
</comment>
<evidence type="ECO:0000313" key="5">
    <source>
        <dbReference type="Proteomes" id="UP001321453"/>
    </source>
</evidence>
<evidence type="ECO:0000259" key="3">
    <source>
        <dbReference type="Pfam" id="PF02342"/>
    </source>
</evidence>
<dbReference type="Pfam" id="PF02342">
    <property type="entry name" value="TerD"/>
    <property type="match status" value="1"/>
</dbReference>
<dbReference type="InterPro" id="IPR051324">
    <property type="entry name" value="Stress/Tellurium_Resist"/>
</dbReference>
<accession>A0ABT7S9M8</accession>
<feature type="domain" description="TerD" evidence="3">
    <location>
        <begin position="398"/>
        <end position="528"/>
    </location>
</feature>
<dbReference type="RefSeq" id="WP_289447040.1">
    <property type="nucleotide sequence ID" value="NZ_JAUCGR010000002.1"/>
</dbReference>
<comment type="caution">
    <text evidence="4">The sequence shown here is derived from an EMBL/GenBank/DDBJ whole genome shotgun (WGS) entry which is preliminary data.</text>
</comment>
<dbReference type="EMBL" id="JAUCGR010000002">
    <property type="protein sequence ID" value="MDM7831649.1"/>
    <property type="molecule type" value="Genomic_DNA"/>
</dbReference>
<feature type="compositionally biased region" description="Basic and acidic residues" evidence="2">
    <location>
        <begin position="1"/>
        <end position="20"/>
    </location>
</feature>
<feature type="region of interest" description="Disordered" evidence="2">
    <location>
        <begin position="1"/>
        <end position="26"/>
    </location>
</feature>
<reference evidence="4 5" key="1">
    <citation type="submission" date="2023-06" db="EMBL/GenBank/DDBJ databases">
        <title>Cellulomonas sp. MW9 Whole genome sequence.</title>
        <authorList>
            <person name="Park S."/>
        </authorList>
    </citation>
    <scope>NUCLEOTIDE SEQUENCE [LARGE SCALE GENOMIC DNA]</scope>
    <source>
        <strain evidence="4 5">MW9</strain>
    </source>
</reference>
<gene>
    <name evidence="4" type="ORF">QRT05_09920</name>
</gene>